<evidence type="ECO:0000313" key="1">
    <source>
        <dbReference type="EMBL" id="EHL02799.1"/>
    </source>
</evidence>
<dbReference type="InParanoid" id="H0EF97"/>
<comment type="caution">
    <text evidence="1">The sequence shown here is derived from an EMBL/GenBank/DDBJ whole genome shotgun (WGS) entry which is preliminary data.</text>
</comment>
<keyword evidence="2" id="KW-1185">Reference proteome</keyword>
<dbReference type="Proteomes" id="UP000005446">
    <property type="component" value="Unassembled WGS sequence"/>
</dbReference>
<organism evidence="1 2">
    <name type="scientific">Glarea lozoyensis (strain ATCC 74030 / MF5533)</name>
    <dbReference type="NCBI Taxonomy" id="1104152"/>
    <lineage>
        <taxon>Eukaryota</taxon>
        <taxon>Fungi</taxon>
        <taxon>Dikarya</taxon>
        <taxon>Ascomycota</taxon>
        <taxon>Pezizomycotina</taxon>
        <taxon>Leotiomycetes</taxon>
        <taxon>Helotiales</taxon>
        <taxon>Helotiaceae</taxon>
        <taxon>Glarea</taxon>
    </lineage>
</organism>
<dbReference type="EMBL" id="AGUE01000019">
    <property type="protein sequence ID" value="EHL02799.1"/>
    <property type="molecule type" value="Genomic_DNA"/>
</dbReference>
<protein>
    <submittedName>
        <fullName evidence="1">Uncharacterized protein</fullName>
    </submittedName>
</protein>
<dbReference type="HOGENOM" id="CLU_3351230_0_0_1"/>
<proteinExistence type="predicted"/>
<sequence length="37" mass="4227">MAFNMRQWDHIFQDTSAVLPNAADLLNNILSLTLHSK</sequence>
<dbReference type="AlphaFoldDB" id="H0EF97"/>
<name>H0EF97_GLAL7</name>
<evidence type="ECO:0000313" key="2">
    <source>
        <dbReference type="Proteomes" id="UP000005446"/>
    </source>
</evidence>
<reference evidence="1 2" key="1">
    <citation type="journal article" date="2012" name="Eukaryot. Cell">
        <title>Genome sequence of the fungus Glarea lozoyensis: the first genome sequence of a species from the Helotiaceae family.</title>
        <authorList>
            <person name="Youssar L."/>
            <person name="Gruening B.A."/>
            <person name="Erxleben A."/>
            <person name="Guenther S."/>
            <person name="Huettel W."/>
        </authorList>
    </citation>
    <scope>NUCLEOTIDE SEQUENCE [LARGE SCALE GENOMIC DNA]</scope>
    <source>
        <strain evidence="2">ATCC 74030 / MF5533</strain>
    </source>
</reference>
<accession>H0EF97</accession>
<gene>
    <name evidence="1" type="ORF">M7I_1138</name>
</gene>